<dbReference type="Proteomes" id="UP001500298">
    <property type="component" value="Unassembled WGS sequence"/>
</dbReference>
<dbReference type="Gene3D" id="1.25.40.10">
    <property type="entry name" value="Tetratricopeptide repeat domain"/>
    <property type="match status" value="1"/>
</dbReference>
<keyword evidence="1" id="KW-0732">Signal</keyword>
<comment type="caution">
    <text evidence="2">The sequence shown here is derived from an EMBL/GenBank/DDBJ whole genome shotgun (WGS) entry which is preliminary data.</text>
</comment>
<sequence length="147" mass="16472">MKASKNLISLLILTISILFSLNTFASDKKGTKAEAAAAEKLEQAVARASKNDWKVYAKAATLLINRGHHLELARAWATHAIEVENNAITQEALADYFFRTHDLQTAFHHYQLGIRLAVKSHNKDSLIRLQRKALAVGREVKKVSRKL</sequence>
<evidence type="ECO:0008006" key="4">
    <source>
        <dbReference type="Google" id="ProtNLM"/>
    </source>
</evidence>
<keyword evidence="3" id="KW-1185">Reference proteome</keyword>
<gene>
    <name evidence="2" type="ORF">GCM10023331_41070</name>
</gene>
<reference evidence="3" key="1">
    <citation type="journal article" date="2019" name="Int. J. Syst. Evol. Microbiol.">
        <title>The Global Catalogue of Microorganisms (GCM) 10K type strain sequencing project: providing services to taxonomists for standard genome sequencing and annotation.</title>
        <authorList>
            <consortium name="The Broad Institute Genomics Platform"/>
            <consortium name="The Broad Institute Genome Sequencing Center for Infectious Disease"/>
            <person name="Wu L."/>
            <person name="Ma J."/>
        </authorList>
    </citation>
    <scope>NUCLEOTIDE SEQUENCE [LARGE SCALE GENOMIC DNA]</scope>
    <source>
        <strain evidence="3">JCM 18326</strain>
    </source>
</reference>
<proteinExistence type="predicted"/>
<evidence type="ECO:0000313" key="2">
    <source>
        <dbReference type="EMBL" id="GAA4852393.1"/>
    </source>
</evidence>
<dbReference type="RefSeq" id="WP_345375307.1">
    <property type="nucleotide sequence ID" value="NZ_BAABJX010000072.1"/>
</dbReference>
<feature type="signal peptide" evidence="1">
    <location>
        <begin position="1"/>
        <end position="25"/>
    </location>
</feature>
<protein>
    <recommendedName>
        <fullName evidence="4">Tetratricopeptide repeat-containing protein</fullName>
    </recommendedName>
</protein>
<accession>A0ABP9DLV0</accession>
<organism evidence="2 3">
    <name type="scientific">Algivirga pacifica</name>
    <dbReference type="NCBI Taxonomy" id="1162670"/>
    <lineage>
        <taxon>Bacteria</taxon>
        <taxon>Pseudomonadati</taxon>
        <taxon>Bacteroidota</taxon>
        <taxon>Cytophagia</taxon>
        <taxon>Cytophagales</taxon>
        <taxon>Flammeovirgaceae</taxon>
        <taxon>Algivirga</taxon>
    </lineage>
</organism>
<feature type="chain" id="PRO_5047044231" description="Tetratricopeptide repeat-containing protein" evidence="1">
    <location>
        <begin position="26"/>
        <end position="147"/>
    </location>
</feature>
<dbReference type="InterPro" id="IPR011990">
    <property type="entry name" value="TPR-like_helical_dom_sf"/>
</dbReference>
<evidence type="ECO:0000313" key="3">
    <source>
        <dbReference type="Proteomes" id="UP001500298"/>
    </source>
</evidence>
<dbReference type="EMBL" id="BAABJX010000072">
    <property type="protein sequence ID" value="GAA4852393.1"/>
    <property type="molecule type" value="Genomic_DNA"/>
</dbReference>
<evidence type="ECO:0000256" key="1">
    <source>
        <dbReference type="SAM" id="SignalP"/>
    </source>
</evidence>
<name>A0ABP9DLV0_9BACT</name>